<dbReference type="Proteomes" id="UP000031866">
    <property type="component" value="Chromosome"/>
</dbReference>
<dbReference type="InterPro" id="IPR046348">
    <property type="entry name" value="SIS_dom_sf"/>
</dbReference>
<organism evidence="3 6">
    <name type="scientific">Clostridium beijerinckii</name>
    <name type="common">Clostridium MP</name>
    <dbReference type="NCBI Taxonomy" id="1520"/>
    <lineage>
        <taxon>Bacteria</taxon>
        <taxon>Bacillati</taxon>
        <taxon>Bacillota</taxon>
        <taxon>Clostridia</taxon>
        <taxon>Eubacteriales</taxon>
        <taxon>Clostridiaceae</taxon>
        <taxon>Clostridium</taxon>
    </lineage>
</organism>
<dbReference type="PROSITE" id="PS51464">
    <property type="entry name" value="SIS"/>
    <property type="match status" value="1"/>
</dbReference>
<reference evidence="5 7" key="3">
    <citation type="submission" date="2017-02" db="EMBL/GenBank/DDBJ databases">
        <title>Genome sequence of Clostridium beijerinckii Br21.</title>
        <authorList>
            <person name="Fonseca B.C."/>
            <person name="Guazzaroni M.E."/>
            <person name="Riano-Pachon D.M."/>
            <person name="Reginatto V."/>
        </authorList>
    </citation>
    <scope>NUCLEOTIDE SEQUENCE [LARGE SCALE GENOMIC DNA]</scope>
    <source>
        <strain evidence="5 7">Br21</strain>
    </source>
</reference>
<evidence type="ECO:0000313" key="3">
    <source>
        <dbReference type="EMBL" id="AJG97638.1"/>
    </source>
</evidence>
<dbReference type="AlphaFoldDB" id="A0A0B5QLK3"/>
<dbReference type="RefSeq" id="WP_041894561.1">
    <property type="nucleotide sequence ID" value="NZ_CP010086.2"/>
</dbReference>
<dbReference type="GO" id="GO:0006002">
    <property type="term" value="P:fructose 6-phosphate metabolic process"/>
    <property type="evidence" value="ECO:0007669"/>
    <property type="project" value="TreeGrafter"/>
</dbReference>
<dbReference type="EMBL" id="CP010086">
    <property type="protein sequence ID" value="AJG97638.1"/>
    <property type="molecule type" value="Genomic_DNA"/>
</dbReference>
<dbReference type="CDD" id="cd05008">
    <property type="entry name" value="SIS_GlmS_GlmD_1"/>
    <property type="match status" value="1"/>
</dbReference>
<dbReference type="CDD" id="cd05009">
    <property type="entry name" value="SIS_GlmS_GlmD_2"/>
    <property type="match status" value="1"/>
</dbReference>
<dbReference type="PANTHER" id="PTHR10937">
    <property type="entry name" value="GLUCOSAMINE--FRUCTOSE-6-PHOSPHATE AMINOTRANSFERASE, ISOMERIZING"/>
    <property type="match status" value="1"/>
</dbReference>
<dbReference type="InterPro" id="IPR035490">
    <property type="entry name" value="GlmS/FrlB_SIS"/>
</dbReference>
<reference evidence="4" key="4">
    <citation type="submission" date="2020-05" db="EMBL/GenBank/DDBJ databases">
        <title>Genomic insights into acetone-butanol-ethanol (ABE) fermentation by sequencing solventogenic clostridia strains.</title>
        <authorList>
            <person name="Brown S."/>
        </authorList>
    </citation>
    <scope>NUCLEOTIDE SEQUENCE</scope>
    <source>
        <strain evidence="4">DJ126</strain>
    </source>
</reference>
<evidence type="ECO:0000313" key="4">
    <source>
        <dbReference type="EMBL" id="NRV08085.1"/>
    </source>
</evidence>
<dbReference type="STRING" id="1520.LF65_01019"/>
<dbReference type="GO" id="GO:0006487">
    <property type="term" value="P:protein N-linked glycosylation"/>
    <property type="evidence" value="ECO:0007669"/>
    <property type="project" value="TreeGrafter"/>
</dbReference>
<dbReference type="GO" id="GO:0016853">
    <property type="term" value="F:isomerase activity"/>
    <property type="evidence" value="ECO:0007669"/>
    <property type="project" value="UniProtKB-KW"/>
</dbReference>
<dbReference type="EMBL" id="MWMH01000006">
    <property type="protein sequence ID" value="OOP72050.1"/>
    <property type="molecule type" value="Genomic_DNA"/>
</dbReference>
<dbReference type="InterPro" id="IPR035466">
    <property type="entry name" value="GlmS/AgaS_SIS"/>
</dbReference>
<evidence type="ECO:0000313" key="7">
    <source>
        <dbReference type="Proteomes" id="UP000190959"/>
    </source>
</evidence>
<evidence type="ECO:0000256" key="1">
    <source>
        <dbReference type="ARBA" id="ARBA00022737"/>
    </source>
</evidence>
<keyword evidence="1" id="KW-0677">Repeat</keyword>
<dbReference type="GO" id="GO:0097367">
    <property type="term" value="F:carbohydrate derivative binding"/>
    <property type="evidence" value="ECO:0007669"/>
    <property type="project" value="InterPro"/>
</dbReference>
<dbReference type="Pfam" id="PF01380">
    <property type="entry name" value="SIS"/>
    <property type="match status" value="1"/>
</dbReference>
<dbReference type="Proteomes" id="UP000190959">
    <property type="component" value="Unassembled WGS sequence"/>
</dbReference>
<feature type="domain" description="SIS" evidence="2">
    <location>
        <begin position="24"/>
        <end position="166"/>
    </location>
</feature>
<dbReference type="GO" id="GO:0004360">
    <property type="term" value="F:glutamine-fructose-6-phosphate transaminase (isomerizing) activity"/>
    <property type="evidence" value="ECO:0007669"/>
    <property type="project" value="TreeGrafter"/>
</dbReference>
<evidence type="ECO:0000259" key="2">
    <source>
        <dbReference type="PROSITE" id="PS51464"/>
    </source>
</evidence>
<sequence>MRIQDYMLETPTKMKEIISKSDELFKEIIKEDIDKIIITGSGTSYHSGVQVQTYLQGILDAEVIAMYPFMITKDTFKGKNEKTLIIGISQGGSSYSTYNAMKLAKECGCVTASMAGCENALIDEAADYILTVYCGEEKAGAKTKGFYCTKLNLMLLGLKLGKENGQISEEKYKEEIDKILDASDRFEDVYKKSEQWIEKNKSRLVEAKEIRIIGPAELYGDTLESALKLLETMRVPVTGYEFEEFIHGIYNAINSDSTIFILDTGKEPRVAKMIEVLSEWTSNIYVIGRNVASDDRNLQINVSEDEHHQTFNFIVPMQLICGEIPNLRGVNPSIPKDPQFHMKLGSKRINK</sequence>
<evidence type="ECO:0000313" key="6">
    <source>
        <dbReference type="Proteomes" id="UP000031866"/>
    </source>
</evidence>
<dbReference type="GO" id="GO:0006047">
    <property type="term" value="P:UDP-N-acetylglucosamine metabolic process"/>
    <property type="evidence" value="ECO:0007669"/>
    <property type="project" value="TreeGrafter"/>
</dbReference>
<dbReference type="OrthoDB" id="9779207at2"/>
<dbReference type="Gene3D" id="3.40.50.10490">
    <property type="entry name" value="Glucose-6-phosphate isomerase like protein, domain 1"/>
    <property type="match status" value="2"/>
</dbReference>
<dbReference type="Proteomes" id="UP000821656">
    <property type="component" value="Unassembled WGS sequence"/>
</dbReference>
<reference evidence="6" key="1">
    <citation type="submission" date="2014-12" db="EMBL/GenBank/DDBJ databases">
        <title>Genome sequence of Clostridium beijerinckii strain 59B.</title>
        <authorList>
            <person name="Little G.T."/>
            <person name="Minton N.P."/>
        </authorList>
    </citation>
    <scope>NUCLEOTIDE SEQUENCE [LARGE SCALE GENOMIC DNA]</scope>
    <source>
        <strain evidence="6">59B</strain>
    </source>
</reference>
<gene>
    <name evidence="5" type="ORF">CBEIBR21_17490</name>
    <name evidence="4" type="ORF">DFH45_001048</name>
    <name evidence="3" type="ORF">LF65_01019</name>
</gene>
<reference evidence="3" key="2">
    <citation type="submission" date="2016-02" db="EMBL/GenBank/DDBJ databases">
        <title>Genome sequence of Clostridium beijerinckii strain 59B.</title>
        <authorList>
            <person name="Little G.T."/>
            <person name="Minton N.P."/>
        </authorList>
    </citation>
    <scope>NUCLEOTIDE SEQUENCE</scope>
    <source>
        <strain evidence="3">NCIMB 14988</strain>
    </source>
</reference>
<evidence type="ECO:0000313" key="5">
    <source>
        <dbReference type="EMBL" id="OOP72050.1"/>
    </source>
</evidence>
<accession>A0A0B5QLK3</accession>
<proteinExistence type="predicted"/>
<protein>
    <submittedName>
        <fullName evidence="3 4">Phosphosugar isomerase</fullName>
    </submittedName>
</protein>
<dbReference type="PANTHER" id="PTHR10937:SF17">
    <property type="entry name" value="GLUCOSAMINE-FRUCTOSE-6-PHOSPHATE AMINOTRANSFERASE"/>
    <property type="match status" value="1"/>
</dbReference>
<dbReference type="KEGG" id="cbei:LF65_01019"/>
<dbReference type="SUPFAM" id="SSF53697">
    <property type="entry name" value="SIS domain"/>
    <property type="match status" value="1"/>
</dbReference>
<name>A0A0B5QLK3_CLOBE</name>
<dbReference type="InterPro" id="IPR001347">
    <property type="entry name" value="SIS_dom"/>
</dbReference>
<keyword evidence="3" id="KW-0413">Isomerase</keyword>
<dbReference type="EMBL" id="JABSXK010000001">
    <property type="protein sequence ID" value="NRV08085.1"/>
    <property type="molecule type" value="Genomic_DNA"/>
</dbReference>